<feature type="non-terminal residue" evidence="1">
    <location>
        <position position="44"/>
    </location>
</feature>
<dbReference type="EMBL" id="UINC01184298">
    <property type="protein sequence ID" value="SVD95444.1"/>
    <property type="molecule type" value="Genomic_DNA"/>
</dbReference>
<proteinExistence type="predicted"/>
<gene>
    <name evidence="1" type="ORF">METZ01_LOCUS448298</name>
</gene>
<name>A0A382ZIV4_9ZZZZ</name>
<reference evidence="1" key="1">
    <citation type="submission" date="2018-05" db="EMBL/GenBank/DDBJ databases">
        <authorList>
            <person name="Lanie J.A."/>
            <person name="Ng W.-L."/>
            <person name="Kazmierczak K.M."/>
            <person name="Andrzejewski T.M."/>
            <person name="Davidsen T.M."/>
            <person name="Wayne K.J."/>
            <person name="Tettelin H."/>
            <person name="Glass J.I."/>
            <person name="Rusch D."/>
            <person name="Podicherti R."/>
            <person name="Tsui H.-C.T."/>
            <person name="Winkler M.E."/>
        </authorList>
    </citation>
    <scope>NUCLEOTIDE SEQUENCE</scope>
</reference>
<accession>A0A382ZIV4</accession>
<sequence length="44" mass="5034">MQQNPMKPLQTVYETRHNSSPITVIDIDNCHVRGTGVEHSKQSR</sequence>
<evidence type="ECO:0000313" key="1">
    <source>
        <dbReference type="EMBL" id="SVD95444.1"/>
    </source>
</evidence>
<protein>
    <submittedName>
        <fullName evidence="1">Uncharacterized protein</fullName>
    </submittedName>
</protein>
<dbReference type="AlphaFoldDB" id="A0A382ZIV4"/>
<organism evidence="1">
    <name type="scientific">marine metagenome</name>
    <dbReference type="NCBI Taxonomy" id="408172"/>
    <lineage>
        <taxon>unclassified sequences</taxon>
        <taxon>metagenomes</taxon>
        <taxon>ecological metagenomes</taxon>
    </lineage>
</organism>